<keyword evidence="3" id="KW-1185">Reference proteome</keyword>
<sequence>MRALSGEFHVLKPEGGFYGGPASIKDFKDLEERRALIDKMVEGGAKSWDWYERARAGIREVTGGDPAKMDLMAAENGLWSPLADPDPNLGFALRAHNNYEVGNPLFSVRDTTKARIYNEARDAGKGGLQIRLGRKTLPYRQAINPNEPFPVTGVNDTREATVQGYSREEIEKGLHDAEHRFMDAEMMLRVDRLNKKAVGGKTDWNAQSAQASPWVYQKALDLLAKGRAKTLEEALAIAHESPTEHFPKYTAYSTYELVPGAGTGHMDELVNQPYDVRAAFSNDPRLSWNSPTGNDILYNALWMYNRNSIPMTGADTAPGGALEVNPGRSTRPLVSFEPNTLSSPDIAKGEKLEPNPAADPGKVIDQASRTMMNTAEALRAYMDMQNAGAWHKPVVGNKAKYSEGITIATPEPLTEEQMHQLQEIVRKYNIPGAADTGEGVTLFGGAKELGTPNKPGPLAEDLKRPFPGAQASRAHVQGDYIDYSAVSGKEFAGQGKRTELLSSYLQNPKLLQKLDNDPAVRQAAANRIEVAKEMQAKGYSIRDDHIRALEYLRDGGPSLLLQKWKEGAVLPAVALAVMQGLGGFASQNEAGSGS</sequence>
<dbReference type="RefSeq" id="WP_418158499.1">
    <property type="nucleotide sequence ID" value="NZ_JBBLZC010000004.1"/>
</dbReference>
<organism evidence="2 3">
    <name type="scientific">Benzoatithermus flavus</name>
    <dbReference type="NCBI Taxonomy" id="3108223"/>
    <lineage>
        <taxon>Bacteria</taxon>
        <taxon>Pseudomonadati</taxon>
        <taxon>Pseudomonadota</taxon>
        <taxon>Alphaproteobacteria</taxon>
        <taxon>Geminicoccales</taxon>
        <taxon>Geminicoccaceae</taxon>
        <taxon>Benzoatithermus</taxon>
    </lineage>
</organism>
<proteinExistence type="predicted"/>
<evidence type="ECO:0000313" key="3">
    <source>
        <dbReference type="Proteomes" id="UP001375743"/>
    </source>
</evidence>
<comment type="caution">
    <text evidence="2">The sequence shown here is derived from an EMBL/GenBank/DDBJ whole genome shotgun (WGS) entry which is preliminary data.</text>
</comment>
<reference evidence="2 3" key="1">
    <citation type="submission" date="2024-01" db="EMBL/GenBank/DDBJ databases">
        <title>Multi-omics insights into the function and evolution of sodium benzoate biodegradation pathways in Benzoatithermus flavus gen. nov., sp. nov. from hot spring.</title>
        <authorList>
            <person name="Hu C.-J."/>
            <person name="Li W.-J."/>
        </authorList>
    </citation>
    <scope>NUCLEOTIDE SEQUENCE [LARGE SCALE GENOMIC DNA]</scope>
    <source>
        <strain evidence="2 3">SYSU G07066</strain>
    </source>
</reference>
<dbReference type="Proteomes" id="UP001375743">
    <property type="component" value="Unassembled WGS sequence"/>
</dbReference>
<accession>A0ABU8XQG5</accession>
<dbReference type="EMBL" id="JBBLZC010000004">
    <property type="protein sequence ID" value="MEK0082650.1"/>
    <property type="molecule type" value="Genomic_DNA"/>
</dbReference>
<evidence type="ECO:0000313" key="2">
    <source>
        <dbReference type="EMBL" id="MEK0082650.1"/>
    </source>
</evidence>
<feature type="region of interest" description="Disordered" evidence="1">
    <location>
        <begin position="329"/>
        <end position="362"/>
    </location>
</feature>
<evidence type="ECO:0000256" key="1">
    <source>
        <dbReference type="SAM" id="MobiDB-lite"/>
    </source>
</evidence>
<protein>
    <submittedName>
        <fullName evidence="2">Uncharacterized protein</fullName>
    </submittedName>
</protein>
<name>A0ABU8XQG5_9PROT</name>
<gene>
    <name evidence="2" type="ORF">U1T56_05780</name>
</gene>